<sequence>MTFGELKKTLPENTEFKVESSLIVDWDAIAVRQDGDVLYYILYPAGETFEDSDVIETLLTDNPNYRTTQGIGPGTPIEEAEDIHGDATLSFNWSNEAREYVEFEQLSEDIKFRTRQIPGDDQFAGIYNSSQTEEVNQTDKFKEAASIGSVEIYCREQCPSP</sequence>
<protein>
    <submittedName>
        <fullName evidence="1">Uncharacterized protein</fullName>
    </submittedName>
</protein>
<proteinExistence type="predicted"/>
<reference evidence="1" key="1">
    <citation type="submission" date="2019-11" db="EMBL/GenBank/DDBJ databases">
        <title>Genomic insights into an expanded diversity of filamentous marine cyanobacteria reveals the extraordinary biosynthetic potential of Moorea and Okeania.</title>
        <authorList>
            <person name="Ferreira Leao T."/>
            <person name="Wang M."/>
            <person name="Moss N."/>
            <person name="Da Silva R."/>
            <person name="Sanders J."/>
            <person name="Nurk S."/>
            <person name="Gurevich A."/>
            <person name="Humphrey G."/>
            <person name="Reher R."/>
            <person name="Zhu Q."/>
            <person name="Belda-Ferre P."/>
            <person name="Glukhov E."/>
            <person name="Rex R."/>
            <person name="Dorrestein P.C."/>
            <person name="Knight R."/>
            <person name="Pevzner P."/>
            <person name="Gerwick W.H."/>
            <person name="Gerwick L."/>
        </authorList>
    </citation>
    <scope>NUCLEOTIDE SEQUENCE</scope>
    <source>
        <strain evidence="1">SIO1C4</strain>
    </source>
</reference>
<gene>
    <name evidence="1" type="ORF">F6J89_26710</name>
</gene>
<dbReference type="AlphaFoldDB" id="A0A6B3NHH1"/>
<evidence type="ECO:0000313" key="1">
    <source>
        <dbReference type="EMBL" id="NER31113.1"/>
    </source>
</evidence>
<organism evidence="1">
    <name type="scientific">Symploca sp. SIO1C4</name>
    <dbReference type="NCBI Taxonomy" id="2607765"/>
    <lineage>
        <taxon>Bacteria</taxon>
        <taxon>Bacillati</taxon>
        <taxon>Cyanobacteriota</taxon>
        <taxon>Cyanophyceae</taxon>
        <taxon>Coleofasciculales</taxon>
        <taxon>Coleofasciculaceae</taxon>
        <taxon>Symploca</taxon>
    </lineage>
</organism>
<comment type="caution">
    <text evidence="1">The sequence shown here is derived from an EMBL/GenBank/DDBJ whole genome shotgun (WGS) entry which is preliminary data.</text>
</comment>
<name>A0A6B3NHH1_9CYAN</name>
<dbReference type="EMBL" id="JAAHFQ010000723">
    <property type="protein sequence ID" value="NER31113.1"/>
    <property type="molecule type" value="Genomic_DNA"/>
</dbReference>
<accession>A0A6B3NHH1</accession>